<evidence type="ECO:0000256" key="4">
    <source>
        <dbReference type="ARBA" id="ARBA00037600"/>
    </source>
</evidence>
<keyword evidence="1" id="KW-0444">Lipid biosynthesis</keyword>
<evidence type="ECO:0000256" key="3">
    <source>
        <dbReference type="ARBA" id="ARBA00022679"/>
    </source>
</evidence>
<dbReference type="EMBL" id="AP022575">
    <property type="protein sequence ID" value="BBX72812.1"/>
    <property type="molecule type" value="Genomic_DNA"/>
</dbReference>
<dbReference type="SUPFAM" id="SSF53335">
    <property type="entry name" value="S-adenosyl-L-methionine-dependent methyltransferases"/>
    <property type="match status" value="1"/>
</dbReference>
<dbReference type="InterPro" id="IPR050447">
    <property type="entry name" value="Erg6_SMT_methyltransf"/>
</dbReference>
<organism evidence="7 8">
    <name type="scientific">Mycobacterium shinjukuense</name>
    <dbReference type="NCBI Taxonomy" id="398694"/>
    <lineage>
        <taxon>Bacteria</taxon>
        <taxon>Bacillati</taxon>
        <taxon>Actinomycetota</taxon>
        <taxon>Actinomycetes</taxon>
        <taxon>Mycobacteriales</taxon>
        <taxon>Mycobacteriaceae</taxon>
        <taxon>Mycobacterium</taxon>
    </lineage>
</organism>
<evidence type="ECO:0000313" key="8">
    <source>
        <dbReference type="Proteomes" id="UP000467236"/>
    </source>
</evidence>
<dbReference type="InterPro" id="IPR029063">
    <property type="entry name" value="SAM-dependent_MTases_sf"/>
</dbReference>
<keyword evidence="3 7" id="KW-0808">Transferase</keyword>
<dbReference type="CDD" id="cd02440">
    <property type="entry name" value="AdoMet_MTases"/>
    <property type="match status" value="1"/>
</dbReference>
<dbReference type="GO" id="GO:0032259">
    <property type="term" value="P:methylation"/>
    <property type="evidence" value="ECO:0007669"/>
    <property type="project" value="UniProtKB-KW"/>
</dbReference>
<evidence type="ECO:0000256" key="1">
    <source>
        <dbReference type="ARBA" id="ARBA00022516"/>
    </source>
</evidence>
<accession>A0A7I7MLW5</accession>
<protein>
    <submittedName>
        <fullName evidence="7">Phthiotriol/phenolphthiotriol dimycocerosates methyltransferase</fullName>
    </submittedName>
</protein>
<dbReference type="AlphaFoldDB" id="A0A7I7MLW5"/>
<dbReference type="PANTHER" id="PTHR44068">
    <property type="entry name" value="ZGC:194242"/>
    <property type="match status" value="1"/>
</dbReference>
<dbReference type="InterPro" id="IPR054877">
    <property type="entry name" value="PthPhpthDimycoMt"/>
</dbReference>
<comment type="function">
    <text evidence="4">Catalyzes the methylation of the lipid moiety of the intermediate compounds phthiotriol and glycosylated phenolphthiotriol dimycoserosates to form phthiocerol dimycocerosates (DIM A) and glycosylated phenolphthiocerol dimycocerosates (PGL).</text>
</comment>
<comment type="similarity">
    <text evidence="5">Belongs to the methyltransferase superfamily. Phthiotriol/phenolphthiotriol dimycocerosates methyltransferase family.</text>
</comment>
<evidence type="ECO:0000256" key="5">
    <source>
        <dbReference type="ARBA" id="ARBA00038330"/>
    </source>
</evidence>
<sequence>MHQRIDEAETKPTHPQCPHAALAITVIPATLPQAATSHGRVCGGAVLTYFVPMGFRPAHRLLARVGSTAAYKRVWRYWYPLMTRGLGSDELEFINWAYEEDPPMALPLAASDEPNRAHINLYHRTATQADLTGKRVLEVSCGHGGGASYLMRTVAPASYTGLDLNPAGIRFCQQRHRLPGLDFVRGDAEKLPFDDESFDVVLNVEASHCYPHFRRFLAEVVRVLRPGGYFPYADLRPDNEIAEWEADLADTGLRQLSQREINAEVLRGIEINSHKSQALVDRHLPTFLRFAGREYIGVQGTQLYRYLQSGDISYRMYCFTKD</sequence>
<feature type="domain" description="Methyltransferase type 11" evidence="6">
    <location>
        <begin position="137"/>
        <end position="230"/>
    </location>
</feature>
<dbReference type="GO" id="GO:0003838">
    <property type="term" value="F:sterol 24-C-methyltransferase activity"/>
    <property type="evidence" value="ECO:0007669"/>
    <property type="project" value="TreeGrafter"/>
</dbReference>
<evidence type="ECO:0000259" key="6">
    <source>
        <dbReference type="Pfam" id="PF08241"/>
    </source>
</evidence>
<dbReference type="KEGG" id="mshj:MSHI_07180"/>
<keyword evidence="1" id="KW-0443">Lipid metabolism</keyword>
<dbReference type="NCBIfam" id="NF045823">
    <property type="entry name" value="PthPhpthDimycoMt"/>
    <property type="match status" value="1"/>
</dbReference>
<dbReference type="Gene3D" id="3.40.50.150">
    <property type="entry name" value="Vaccinia Virus protein VP39"/>
    <property type="match status" value="1"/>
</dbReference>
<proteinExistence type="inferred from homology"/>
<keyword evidence="2 7" id="KW-0489">Methyltransferase</keyword>
<gene>
    <name evidence="7" type="ORF">MSHI_07180</name>
</gene>
<dbReference type="PANTHER" id="PTHR44068:SF1">
    <property type="entry name" value="HYPOTHETICAL LOC100005854"/>
    <property type="match status" value="1"/>
</dbReference>
<evidence type="ECO:0000313" key="7">
    <source>
        <dbReference type="EMBL" id="BBX72812.1"/>
    </source>
</evidence>
<reference evidence="7 8" key="1">
    <citation type="journal article" date="2019" name="Emerg. Microbes Infect.">
        <title>Comprehensive subspecies identification of 175 nontuberculous mycobacteria species based on 7547 genomic profiles.</title>
        <authorList>
            <person name="Matsumoto Y."/>
            <person name="Kinjo T."/>
            <person name="Motooka D."/>
            <person name="Nabeya D."/>
            <person name="Jung N."/>
            <person name="Uechi K."/>
            <person name="Horii T."/>
            <person name="Iida T."/>
            <person name="Fujita J."/>
            <person name="Nakamura S."/>
        </authorList>
    </citation>
    <scope>NUCLEOTIDE SEQUENCE [LARGE SCALE GENOMIC DNA]</scope>
    <source>
        <strain evidence="7 8">JCM 14233</strain>
    </source>
</reference>
<dbReference type="Proteomes" id="UP000467236">
    <property type="component" value="Chromosome"/>
</dbReference>
<evidence type="ECO:0000256" key="2">
    <source>
        <dbReference type="ARBA" id="ARBA00022603"/>
    </source>
</evidence>
<dbReference type="GO" id="GO:0016126">
    <property type="term" value="P:sterol biosynthetic process"/>
    <property type="evidence" value="ECO:0007669"/>
    <property type="project" value="TreeGrafter"/>
</dbReference>
<keyword evidence="8" id="KW-1185">Reference proteome</keyword>
<dbReference type="InterPro" id="IPR013216">
    <property type="entry name" value="Methyltransf_11"/>
</dbReference>
<dbReference type="Pfam" id="PF08241">
    <property type="entry name" value="Methyltransf_11"/>
    <property type="match status" value="1"/>
</dbReference>
<name>A0A7I7MLW5_9MYCO</name>